<keyword evidence="6 8" id="KW-0234">DNA repair</keyword>
<dbReference type="InterPro" id="IPR037278">
    <property type="entry name" value="ARFGAP/RecO"/>
</dbReference>
<dbReference type="GO" id="GO:0006302">
    <property type="term" value="P:double-strand break repair"/>
    <property type="evidence" value="ECO:0007669"/>
    <property type="project" value="TreeGrafter"/>
</dbReference>
<dbReference type="OrthoDB" id="9804792at2"/>
<dbReference type="RefSeq" id="WP_126600837.1">
    <property type="nucleotide sequence ID" value="NZ_LR134510.1"/>
</dbReference>
<dbReference type="Proteomes" id="UP000279799">
    <property type="component" value="Chromosome"/>
</dbReference>
<proteinExistence type="inferred from homology"/>
<gene>
    <name evidence="8 10" type="primary">recO</name>
    <name evidence="10" type="ORF">NCTC12871_00576</name>
</gene>
<evidence type="ECO:0000256" key="2">
    <source>
        <dbReference type="ARBA" id="ARBA00007452"/>
    </source>
</evidence>
<dbReference type="EMBL" id="LR134510">
    <property type="protein sequence ID" value="VEJ09140.1"/>
    <property type="molecule type" value="Genomic_DNA"/>
</dbReference>
<dbReference type="Pfam" id="PF11967">
    <property type="entry name" value="RecO_N"/>
    <property type="match status" value="1"/>
</dbReference>
<dbReference type="InterPro" id="IPR022572">
    <property type="entry name" value="DNA_rep/recomb_RecO_N"/>
</dbReference>
<evidence type="ECO:0000256" key="5">
    <source>
        <dbReference type="ARBA" id="ARBA00023172"/>
    </source>
</evidence>
<evidence type="ECO:0000256" key="7">
    <source>
        <dbReference type="ARBA" id="ARBA00033409"/>
    </source>
</evidence>
<dbReference type="GO" id="GO:0006310">
    <property type="term" value="P:DNA recombination"/>
    <property type="evidence" value="ECO:0007669"/>
    <property type="project" value="UniProtKB-UniRule"/>
</dbReference>
<evidence type="ECO:0000256" key="1">
    <source>
        <dbReference type="ARBA" id="ARBA00003065"/>
    </source>
</evidence>
<accession>A0A448TT01</accession>
<reference evidence="10 11" key="1">
    <citation type="submission" date="2018-12" db="EMBL/GenBank/DDBJ databases">
        <authorList>
            <consortium name="Pathogen Informatics"/>
        </authorList>
    </citation>
    <scope>NUCLEOTIDE SEQUENCE [LARGE SCALE GENOMIC DNA]</scope>
    <source>
        <strain evidence="10 11">NCTC12871</strain>
    </source>
</reference>
<comment type="function">
    <text evidence="1 8">Involved in DNA repair and RecF pathway recombination.</text>
</comment>
<dbReference type="AlphaFoldDB" id="A0A448TT01"/>
<evidence type="ECO:0000256" key="6">
    <source>
        <dbReference type="ARBA" id="ARBA00023204"/>
    </source>
</evidence>
<evidence type="ECO:0000256" key="4">
    <source>
        <dbReference type="ARBA" id="ARBA00022763"/>
    </source>
</evidence>
<evidence type="ECO:0000313" key="11">
    <source>
        <dbReference type="Proteomes" id="UP000279799"/>
    </source>
</evidence>
<evidence type="ECO:0000256" key="8">
    <source>
        <dbReference type="HAMAP-Rule" id="MF_00201"/>
    </source>
</evidence>
<dbReference type="InterPro" id="IPR003717">
    <property type="entry name" value="RecO"/>
</dbReference>
<keyword evidence="11" id="KW-1185">Reference proteome</keyword>
<dbReference type="KEGG" id="adp:NCTC12871_00576"/>
<dbReference type="PANTHER" id="PTHR33991">
    <property type="entry name" value="DNA REPAIR PROTEIN RECO"/>
    <property type="match status" value="1"/>
</dbReference>
<feature type="domain" description="DNA replication/recombination mediator RecO N-terminal" evidence="9">
    <location>
        <begin position="4"/>
        <end position="75"/>
    </location>
</feature>
<name>A0A448TT01_9PAST</name>
<dbReference type="InterPro" id="IPR042242">
    <property type="entry name" value="RecO_C"/>
</dbReference>
<comment type="similarity">
    <text evidence="2 8">Belongs to the RecO family.</text>
</comment>
<evidence type="ECO:0000256" key="3">
    <source>
        <dbReference type="ARBA" id="ARBA00021310"/>
    </source>
</evidence>
<evidence type="ECO:0000313" key="10">
    <source>
        <dbReference type="EMBL" id="VEJ09140.1"/>
    </source>
</evidence>
<protein>
    <recommendedName>
        <fullName evidence="3 8">DNA repair protein RecO</fullName>
    </recommendedName>
    <alternativeName>
        <fullName evidence="7 8">Recombination protein O</fullName>
    </alternativeName>
</protein>
<dbReference type="GO" id="GO:0043590">
    <property type="term" value="C:bacterial nucleoid"/>
    <property type="evidence" value="ECO:0007669"/>
    <property type="project" value="TreeGrafter"/>
</dbReference>
<dbReference type="Pfam" id="PF02565">
    <property type="entry name" value="RecO_C"/>
    <property type="match status" value="1"/>
</dbReference>
<dbReference type="NCBIfam" id="TIGR00613">
    <property type="entry name" value="reco"/>
    <property type="match status" value="1"/>
</dbReference>
<organism evidence="10 11">
    <name type="scientific">Actinobacillus delphinicola</name>
    <dbReference type="NCBI Taxonomy" id="51161"/>
    <lineage>
        <taxon>Bacteria</taxon>
        <taxon>Pseudomonadati</taxon>
        <taxon>Pseudomonadota</taxon>
        <taxon>Gammaproteobacteria</taxon>
        <taxon>Pasteurellales</taxon>
        <taxon>Pasteurellaceae</taxon>
        <taxon>Actinobacillus</taxon>
    </lineage>
</organism>
<dbReference type="SUPFAM" id="SSF50249">
    <property type="entry name" value="Nucleic acid-binding proteins"/>
    <property type="match status" value="1"/>
</dbReference>
<keyword evidence="5 8" id="KW-0233">DNA recombination</keyword>
<dbReference type="PANTHER" id="PTHR33991:SF1">
    <property type="entry name" value="DNA REPAIR PROTEIN RECO"/>
    <property type="match status" value="1"/>
</dbReference>
<evidence type="ECO:0000259" key="9">
    <source>
        <dbReference type="Pfam" id="PF11967"/>
    </source>
</evidence>
<sequence length="241" mass="27738">MDNWQRAFVLHRKPYGESSLLVDIFSEETGRLTLLAKGARGKRSPWKSVLQPFTPLLVRWSGKGALKILTRAEAAAITLPLQNAALYSGFYVNEIMIRLLEKETAYPALFQDYLTCLTELTQYPEHLEATLRTFEFKLLDYLGYGIDFCHCVGTGKPVDENMTYQYRAERGFIASIVKDNMTFYGRELLAFAERDFSDPQVRIAAKRFMRVVLKSYLGDKPLKSRELFSQVYLGKNNLKLY</sequence>
<dbReference type="HAMAP" id="MF_00201">
    <property type="entry name" value="RecO"/>
    <property type="match status" value="1"/>
</dbReference>
<dbReference type="InterPro" id="IPR012340">
    <property type="entry name" value="NA-bd_OB-fold"/>
</dbReference>
<dbReference type="Gene3D" id="2.40.50.140">
    <property type="entry name" value="Nucleic acid-binding proteins"/>
    <property type="match status" value="1"/>
</dbReference>
<dbReference type="SUPFAM" id="SSF57863">
    <property type="entry name" value="ArfGap/RecO-like zinc finger"/>
    <property type="match status" value="1"/>
</dbReference>
<dbReference type="Gene3D" id="1.20.1440.120">
    <property type="entry name" value="Recombination protein O, C-terminal domain"/>
    <property type="match status" value="1"/>
</dbReference>
<keyword evidence="4 8" id="KW-0227">DNA damage</keyword>